<dbReference type="KEGG" id="cheb:HH215_08965"/>
<organism evidence="2 3">
    <name type="scientific">Cohnella herbarum</name>
    <dbReference type="NCBI Taxonomy" id="2728023"/>
    <lineage>
        <taxon>Bacteria</taxon>
        <taxon>Bacillati</taxon>
        <taxon>Bacillota</taxon>
        <taxon>Bacilli</taxon>
        <taxon>Bacillales</taxon>
        <taxon>Paenibacillaceae</taxon>
        <taxon>Cohnella</taxon>
    </lineage>
</organism>
<keyword evidence="1" id="KW-0732">Signal</keyword>
<dbReference type="AlphaFoldDB" id="A0A7Z2ZKS6"/>
<dbReference type="Pfam" id="PF14275">
    <property type="entry name" value="DUF4362"/>
    <property type="match status" value="1"/>
</dbReference>
<feature type="chain" id="PRO_5030582758" evidence="1">
    <location>
        <begin position="27"/>
        <end position="173"/>
    </location>
</feature>
<feature type="signal peptide" evidence="1">
    <location>
        <begin position="1"/>
        <end position="26"/>
    </location>
</feature>
<dbReference type="EMBL" id="CP051680">
    <property type="protein sequence ID" value="QJD83288.1"/>
    <property type="molecule type" value="Genomic_DNA"/>
</dbReference>
<evidence type="ECO:0000256" key="1">
    <source>
        <dbReference type="SAM" id="SignalP"/>
    </source>
</evidence>
<dbReference type="RefSeq" id="WP_169279585.1">
    <property type="nucleotide sequence ID" value="NZ_CP051680.1"/>
</dbReference>
<accession>A0A7Z2ZKS6</accession>
<sequence>MKKRMRKGLIGWMIVSLILSSCNSQSKSEPTKLESSHSDLSYGEATNQGYVVAGPAGLANVAKLEAFFEDYRSKRKSSVMIVRYTDEGDPIYVDLDFDGENIEYTYDNSWDGFGGQDKGVRKTSCKEMGQRIGPRGDMTGTEYYLSSCEDNIGYSDVEKKEYFILFVSSDAET</sequence>
<dbReference type="Proteomes" id="UP000502248">
    <property type="component" value="Chromosome"/>
</dbReference>
<evidence type="ECO:0000313" key="3">
    <source>
        <dbReference type="Proteomes" id="UP000502248"/>
    </source>
</evidence>
<protein>
    <submittedName>
        <fullName evidence="2">DUF4362 domain-containing protein</fullName>
    </submittedName>
</protein>
<gene>
    <name evidence="2" type="ORF">HH215_08965</name>
</gene>
<dbReference type="PROSITE" id="PS51257">
    <property type="entry name" value="PROKAR_LIPOPROTEIN"/>
    <property type="match status" value="1"/>
</dbReference>
<name>A0A7Z2ZKS6_9BACL</name>
<dbReference type="InterPro" id="IPR025372">
    <property type="entry name" value="DUF4362"/>
</dbReference>
<proteinExistence type="predicted"/>
<reference evidence="2 3" key="1">
    <citation type="submission" date="2020-04" db="EMBL/GenBank/DDBJ databases">
        <title>Genome sequencing of novel species.</title>
        <authorList>
            <person name="Heo J."/>
            <person name="Kim S.-J."/>
            <person name="Kim J.-S."/>
            <person name="Hong S.-B."/>
            <person name="Kwon S.-W."/>
        </authorList>
    </citation>
    <scope>NUCLEOTIDE SEQUENCE [LARGE SCALE GENOMIC DNA]</scope>
    <source>
        <strain evidence="2 3">MFER-1</strain>
    </source>
</reference>
<keyword evidence="3" id="KW-1185">Reference proteome</keyword>
<evidence type="ECO:0000313" key="2">
    <source>
        <dbReference type="EMBL" id="QJD83288.1"/>
    </source>
</evidence>